<dbReference type="PIRSF" id="PIRSF017126">
    <property type="entry name" value="Condensin_H"/>
    <property type="match status" value="1"/>
</dbReference>
<dbReference type="InterPro" id="IPR022816">
    <property type="entry name" value="Condensin_barren_su2"/>
</dbReference>
<dbReference type="GO" id="GO:0000796">
    <property type="term" value="C:condensin complex"/>
    <property type="evidence" value="ECO:0007669"/>
    <property type="project" value="InterPro"/>
</dbReference>
<evidence type="ECO:0000256" key="1">
    <source>
        <dbReference type="ARBA" id="ARBA00004286"/>
    </source>
</evidence>
<comment type="similarity">
    <text evidence="3">Belongs to the CND2 (condensin subunit 2) family.</text>
</comment>
<comment type="subcellular location">
    <subcellularLocation>
        <location evidence="1">Chromosome</location>
    </subcellularLocation>
    <subcellularLocation>
        <location evidence="2">Cytoplasm</location>
    </subcellularLocation>
</comment>
<name>A0A0D1ZN01_EXOME</name>
<keyword evidence="5" id="KW-0158">Chromosome</keyword>
<evidence type="ECO:0000256" key="9">
    <source>
        <dbReference type="ARBA" id="ARBA00023067"/>
    </source>
</evidence>
<evidence type="ECO:0000256" key="7">
    <source>
        <dbReference type="ARBA" id="ARBA00022618"/>
    </source>
</evidence>
<feature type="compositionally biased region" description="Polar residues" evidence="11">
    <location>
        <begin position="746"/>
        <end position="761"/>
    </location>
</feature>
<organism evidence="12 13">
    <name type="scientific">Exophiala mesophila</name>
    <name type="common">Black yeast-like fungus</name>
    <dbReference type="NCBI Taxonomy" id="212818"/>
    <lineage>
        <taxon>Eukaryota</taxon>
        <taxon>Fungi</taxon>
        <taxon>Dikarya</taxon>
        <taxon>Ascomycota</taxon>
        <taxon>Pezizomycotina</taxon>
        <taxon>Eurotiomycetes</taxon>
        <taxon>Chaetothyriomycetidae</taxon>
        <taxon>Chaetothyriales</taxon>
        <taxon>Herpotrichiellaceae</taxon>
        <taxon>Exophiala</taxon>
    </lineage>
</organism>
<evidence type="ECO:0000256" key="3">
    <source>
        <dbReference type="ARBA" id="ARBA00009471"/>
    </source>
</evidence>
<evidence type="ECO:0000256" key="11">
    <source>
        <dbReference type="SAM" id="MobiDB-lite"/>
    </source>
</evidence>
<dbReference type="PANTHER" id="PTHR13108">
    <property type="entry name" value="CONDENSIN COMPLEX SUBUNIT 2"/>
    <property type="match status" value="1"/>
</dbReference>
<evidence type="ECO:0000256" key="10">
    <source>
        <dbReference type="ARBA" id="ARBA00023306"/>
    </source>
</evidence>
<dbReference type="HOGENOM" id="CLU_010510_0_1_1"/>
<dbReference type="STRING" id="212818.A0A0D1ZN01"/>
<keyword evidence="6" id="KW-0963">Cytoplasm</keyword>
<keyword evidence="13" id="KW-1185">Reference proteome</keyword>
<evidence type="ECO:0000256" key="6">
    <source>
        <dbReference type="ARBA" id="ARBA00022490"/>
    </source>
</evidence>
<dbReference type="GeneID" id="27320853"/>
<evidence type="ECO:0000256" key="4">
    <source>
        <dbReference type="ARBA" id="ARBA00016065"/>
    </source>
</evidence>
<reference evidence="12 13" key="1">
    <citation type="submission" date="2015-01" db="EMBL/GenBank/DDBJ databases">
        <title>The Genome Sequence of Exophiala mesophila CBS40295.</title>
        <authorList>
            <consortium name="The Broad Institute Genomics Platform"/>
            <person name="Cuomo C."/>
            <person name="de Hoog S."/>
            <person name="Gorbushina A."/>
            <person name="Stielow B."/>
            <person name="Teixiera M."/>
            <person name="Abouelleil A."/>
            <person name="Chapman S.B."/>
            <person name="Priest M."/>
            <person name="Young S.K."/>
            <person name="Wortman J."/>
            <person name="Nusbaum C."/>
            <person name="Birren B."/>
        </authorList>
    </citation>
    <scope>NUCLEOTIDE SEQUENCE [LARGE SCALE GENOMIC DNA]</scope>
    <source>
        <strain evidence="12 13">CBS 40295</strain>
    </source>
</reference>
<dbReference type="OMA" id="FRKTCAD"/>
<feature type="compositionally biased region" description="Acidic residues" evidence="11">
    <location>
        <begin position="352"/>
        <end position="363"/>
    </location>
</feature>
<evidence type="ECO:0000256" key="8">
    <source>
        <dbReference type="ARBA" id="ARBA00022776"/>
    </source>
</evidence>
<sequence>MPRNPGQQTARPSRQAVVMNMAREKGRPSPVKLSLNDDRGEKAARLQSRQALQEIHMNEIRAAASPVRKINQRRDAHHRAMSESPRTPRTSAAADLRKRVVQSHNNNNNGQNSPRQIDIVTGHAATPPKRVPILANFEEWMKMATDNKINAANSWNFALIDYFHDMSLLKEGDGVNFQKASCTLDGCVKIYTSRVDSVATETGRLLSGLADGSANEGKKKRGDADGEDDDEDGEDGEEGEDGEGGKKKKKKPARSHEATLAPGFATFQAKKLDLEFAVDPLFKKASADFDEGGAKGLLLNHLSIDSDGRIVFDSSDDAGDAALAAEKGEHHDGAEEEVQDPLAKTSTTEAEVQVEEDADEDEEIDLDGLASKFFPDLSILDNQDVCPSMKTFTLGDPSGDLGIPFLKAPEDWRDQKKGSATPQAPPISANLSDQTGIFLDGSNALAFDDDDDDGGLLGGFDVAEDVGFGEGGEAWARDAAIDAQARVGHVGDLDDNLIEGNNADGYAMSLQHKYQEDAEHESVMAYFEKAFNSRAKGKTAFMTLDNWRMQKIQKAQQTETAPPTRQRKEKEPFEIDFVGPMSESLQELLAAPTVLNTQISLPKAQWRTKGRNLLDKDDEVIDPRKFMRLWTKPKCRIGRRKGALGIIDEGFGARNRVGTVNRGAEDEDDEEGRKGDYDANFFADDDQMLPFDGPLPIDDDDDDDGILAGGEEQQAFMDAREMLSPQPEGHQQMNLLGDAFDPANDPATQQPPDTQFPNTQQSELLPGSFGSQLVTQAGKRLRPEYVNYARTAKKVDVRRLKENMWKGMSVKLIQIFDKPSATSPTPVAATEANEDVDMMDVDDRQEVQTPVDGHEPSTPPTTTTSNGEVMNFTEMIQDLRQVYPEQQMKDISTSYCFICLLHLANEKGLVLEGEREGEDAMQEIRVFRDPNVGEGYEGE</sequence>
<feature type="region of interest" description="Disordered" evidence="11">
    <location>
        <begin position="847"/>
        <end position="867"/>
    </location>
</feature>
<dbReference type="EMBL" id="KN847521">
    <property type="protein sequence ID" value="KIV95339.1"/>
    <property type="molecule type" value="Genomic_DNA"/>
</dbReference>
<dbReference type="Proteomes" id="UP000054302">
    <property type="component" value="Unassembled WGS sequence"/>
</dbReference>
<keyword evidence="8" id="KW-0498">Mitosis</keyword>
<accession>A0A0D1ZN01</accession>
<dbReference type="GO" id="GO:0005737">
    <property type="term" value="C:cytoplasm"/>
    <property type="evidence" value="ECO:0007669"/>
    <property type="project" value="UniProtKB-SubCell"/>
</dbReference>
<proteinExistence type="inferred from homology"/>
<keyword evidence="7" id="KW-0132">Cell division</keyword>
<feature type="region of interest" description="Disordered" evidence="11">
    <location>
        <begin position="22"/>
        <end position="42"/>
    </location>
</feature>
<feature type="compositionally biased region" description="Basic and acidic residues" evidence="11">
    <location>
        <begin position="72"/>
        <end position="81"/>
    </location>
</feature>
<protein>
    <recommendedName>
        <fullName evidence="4">Condensin complex subunit 2</fullName>
    </recommendedName>
</protein>
<dbReference type="PANTHER" id="PTHR13108:SF9">
    <property type="entry name" value="CONDENSIN COMPLEX SUBUNIT 2"/>
    <property type="match status" value="1"/>
</dbReference>
<evidence type="ECO:0000256" key="5">
    <source>
        <dbReference type="ARBA" id="ARBA00022454"/>
    </source>
</evidence>
<feature type="region of interest" description="Disordered" evidence="11">
    <location>
        <begin position="741"/>
        <end position="761"/>
    </location>
</feature>
<gene>
    <name evidence="12" type="ORF">PV10_03008</name>
</gene>
<dbReference type="Pfam" id="PF05786">
    <property type="entry name" value="Cnd2"/>
    <property type="match status" value="1"/>
</dbReference>
<feature type="compositionally biased region" description="Acidic residues" evidence="11">
    <location>
        <begin position="225"/>
        <end position="242"/>
    </location>
</feature>
<feature type="region of interest" description="Disordered" evidence="11">
    <location>
        <begin position="208"/>
        <end position="257"/>
    </location>
</feature>
<evidence type="ECO:0000313" key="12">
    <source>
        <dbReference type="EMBL" id="KIV95339.1"/>
    </source>
</evidence>
<evidence type="ECO:0000313" key="13">
    <source>
        <dbReference type="Proteomes" id="UP000054302"/>
    </source>
</evidence>
<feature type="region of interest" description="Disordered" evidence="11">
    <location>
        <begin position="326"/>
        <end position="363"/>
    </location>
</feature>
<dbReference type="RefSeq" id="XP_016226913.1">
    <property type="nucleotide sequence ID" value="XM_016367395.1"/>
</dbReference>
<dbReference type="GO" id="GO:0051301">
    <property type="term" value="P:cell division"/>
    <property type="evidence" value="ECO:0007669"/>
    <property type="project" value="UniProtKB-KW"/>
</dbReference>
<dbReference type="AlphaFoldDB" id="A0A0D1ZN01"/>
<feature type="region of interest" description="Disordered" evidence="11">
    <location>
        <begin position="68"/>
        <end position="93"/>
    </location>
</feature>
<dbReference type="OrthoDB" id="362021at2759"/>
<dbReference type="GO" id="GO:0007076">
    <property type="term" value="P:mitotic chromosome condensation"/>
    <property type="evidence" value="ECO:0007669"/>
    <property type="project" value="InterPro"/>
</dbReference>
<keyword evidence="9" id="KW-0226">DNA condensation</keyword>
<dbReference type="VEuPathDB" id="FungiDB:PV10_03008"/>
<dbReference type="GO" id="GO:0003682">
    <property type="term" value="F:chromatin binding"/>
    <property type="evidence" value="ECO:0007669"/>
    <property type="project" value="TreeGrafter"/>
</dbReference>
<keyword evidence="10" id="KW-0131">Cell cycle</keyword>
<evidence type="ECO:0000256" key="2">
    <source>
        <dbReference type="ARBA" id="ARBA00004496"/>
    </source>
</evidence>